<dbReference type="Pfam" id="PF06373">
    <property type="entry name" value="CART"/>
    <property type="match status" value="1"/>
</dbReference>
<dbReference type="Proteomes" id="UP000316079">
    <property type="component" value="Unassembled WGS sequence"/>
</dbReference>
<dbReference type="GO" id="GO:0043410">
    <property type="term" value="P:positive regulation of MAPK cascade"/>
    <property type="evidence" value="ECO:0007669"/>
    <property type="project" value="InterPro"/>
</dbReference>
<accession>A0A553NK99</accession>
<sequence length="104" mass="11465">MKRSEMLTGLVMAGLLTLACFGETSQNDLASSEEIHLSQRETENELVEAMASILERFPSANKRGIPQCAMGSRCAMRMGPRFGQLCECRKGTNCNSFLLKCIQS</sequence>
<dbReference type="Gene3D" id="4.10.40.30">
    <property type="entry name" value="CART, C-terminal domain"/>
    <property type="match status" value="1"/>
</dbReference>
<keyword evidence="7" id="KW-1185">Reference proteome</keyword>
<evidence type="ECO:0000313" key="6">
    <source>
        <dbReference type="EMBL" id="TRY65871.1"/>
    </source>
</evidence>
<comment type="similarity">
    <text evidence="2">Belongs to the CART family.</text>
</comment>
<evidence type="ECO:0000256" key="5">
    <source>
        <dbReference type="SAM" id="SignalP"/>
    </source>
</evidence>
<dbReference type="GO" id="GO:0009267">
    <property type="term" value="P:cellular response to starvation"/>
    <property type="evidence" value="ECO:0007669"/>
    <property type="project" value="InterPro"/>
</dbReference>
<dbReference type="InterPro" id="IPR036722">
    <property type="entry name" value="CART_C_sf"/>
</dbReference>
<organism evidence="6 7">
    <name type="scientific">Danionella cerebrum</name>
    <dbReference type="NCBI Taxonomy" id="2873325"/>
    <lineage>
        <taxon>Eukaryota</taxon>
        <taxon>Metazoa</taxon>
        <taxon>Chordata</taxon>
        <taxon>Craniata</taxon>
        <taxon>Vertebrata</taxon>
        <taxon>Euteleostomi</taxon>
        <taxon>Actinopterygii</taxon>
        <taxon>Neopterygii</taxon>
        <taxon>Teleostei</taxon>
        <taxon>Ostariophysi</taxon>
        <taxon>Cypriniformes</taxon>
        <taxon>Danionidae</taxon>
        <taxon>Danioninae</taxon>
        <taxon>Danionella</taxon>
    </lineage>
</organism>
<feature type="chain" id="PRO_5021957480" evidence="5">
    <location>
        <begin position="23"/>
        <end position="104"/>
    </location>
</feature>
<dbReference type="GO" id="GO:0008343">
    <property type="term" value="P:adult feeding behavior"/>
    <property type="evidence" value="ECO:0007669"/>
    <property type="project" value="InterPro"/>
</dbReference>
<dbReference type="PANTHER" id="PTHR16655">
    <property type="entry name" value="COCAINE AND AMPHETAMINE REGULATED TRANSCRIPT PROTEIN"/>
    <property type="match status" value="1"/>
</dbReference>
<proteinExistence type="inferred from homology"/>
<evidence type="ECO:0000256" key="3">
    <source>
        <dbReference type="ARBA" id="ARBA00022525"/>
    </source>
</evidence>
<name>A0A553NK99_9TELE</name>
<dbReference type="GO" id="GO:0005615">
    <property type="term" value="C:extracellular space"/>
    <property type="evidence" value="ECO:0007669"/>
    <property type="project" value="InterPro"/>
</dbReference>
<gene>
    <name evidence="6" type="ORF">DNTS_018026</name>
</gene>
<dbReference type="GO" id="GO:0007186">
    <property type="term" value="P:G protein-coupled receptor signaling pathway"/>
    <property type="evidence" value="ECO:0007669"/>
    <property type="project" value="InterPro"/>
</dbReference>
<evidence type="ECO:0000256" key="2">
    <source>
        <dbReference type="ARBA" id="ARBA00005294"/>
    </source>
</evidence>
<dbReference type="GO" id="GO:0032099">
    <property type="term" value="P:negative regulation of appetite"/>
    <property type="evidence" value="ECO:0007669"/>
    <property type="project" value="InterPro"/>
</dbReference>
<dbReference type="SUPFAM" id="SSF64546">
    <property type="entry name" value="Satiety factor CART (cocaine and amphetamine regulated transcript)"/>
    <property type="match status" value="1"/>
</dbReference>
<dbReference type="PROSITE" id="PS51257">
    <property type="entry name" value="PROKAR_LIPOPROTEIN"/>
    <property type="match status" value="1"/>
</dbReference>
<dbReference type="InterPro" id="IPR009106">
    <property type="entry name" value="CART"/>
</dbReference>
<dbReference type="EMBL" id="SRMA01026893">
    <property type="protein sequence ID" value="TRY65871.1"/>
    <property type="molecule type" value="Genomic_DNA"/>
</dbReference>
<keyword evidence="4" id="KW-1015">Disulfide bond</keyword>
<dbReference type="OrthoDB" id="9929886at2759"/>
<dbReference type="AlphaFoldDB" id="A0A553NK99"/>
<reference evidence="6 7" key="1">
    <citation type="journal article" date="2019" name="Sci. Data">
        <title>Hybrid genome assembly and annotation of Danionella translucida.</title>
        <authorList>
            <person name="Kadobianskyi M."/>
            <person name="Schulze L."/>
            <person name="Schuelke M."/>
            <person name="Judkewitz B."/>
        </authorList>
    </citation>
    <scope>NUCLEOTIDE SEQUENCE [LARGE SCALE GENOMIC DNA]</scope>
    <source>
        <strain evidence="6 7">Bolton</strain>
    </source>
</reference>
<evidence type="ECO:0000256" key="1">
    <source>
        <dbReference type="ARBA" id="ARBA00004613"/>
    </source>
</evidence>
<evidence type="ECO:0000256" key="4">
    <source>
        <dbReference type="ARBA" id="ARBA00023157"/>
    </source>
</evidence>
<keyword evidence="3" id="KW-0964">Secreted</keyword>
<comment type="subcellular location">
    <subcellularLocation>
        <location evidence="1">Secreted</location>
    </subcellularLocation>
</comment>
<protein>
    <submittedName>
        <fullName evidence="6">Uncharacterized protein</fullName>
    </submittedName>
</protein>
<dbReference type="GO" id="GO:0005184">
    <property type="term" value="F:neuropeptide hormone activity"/>
    <property type="evidence" value="ECO:0007669"/>
    <property type="project" value="InterPro"/>
</dbReference>
<feature type="signal peptide" evidence="5">
    <location>
        <begin position="1"/>
        <end position="22"/>
    </location>
</feature>
<evidence type="ECO:0000313" key="7">
    <source>
        <dbReference type="Proteomes" id="UP000316079"/>
    </source>
</evidence>
<keyword evidence="5" id="KW-0732">Signal</keyword>
<dbReference type="PANTHER" id="PTHR16655:SF2">
    <property type="entry name" value="COCAINE- AND AMPHETAMINE-REGULATED TRANSCRIPT PROTEIN-LIKE"/>
    <property type="match status" value="1"/>
</dbReference>
<comment type="caution">
    <text evidence="6">The sequence shown here is derived from an EMBL/GenBank/DDBJ whole genome shotgun (WGS) entry which is preliminary data.</text>
</comment>